<dbReference type="PANTHER" id="PTHR16305:SF35">
    <property type="entry name" value="TRANSCRIPTIONAL ACTIVATOR DOMAIN"/>
    <property type="match status" value="1"/>
</dbReference>
<dbReference type="GO" id="GO:0004016">
    <property type="term" value="F:adenylate cyclase activity"/>
    <property type="evidence" value="ECO:0007669"/>
    <property type="project" value="TreeGrafter"/>
</dbReference>
<sequence>MLYGREAQLTALADALTRVREGGSAALVLRGEPGAGKTALLGHAAAEAKDMTVLRAAGVQVEAELPYAALHQVLRPALSLVDELPAPQASAIRGALGLAATGPPERFAVGLATLSLLAELAETRPVLCLVDNAQWLDRESADALSFAARRLHADRVGMLFAVRDTGHDFRADGLDELPVPGLDEHAAAALLADSGLSPELRSRVIAETGGNPLALRELAKTASTRDVTGGPLPLPRRVQDAFAAEIAALDPGTRTLLLVAAAEDTGELGVVLRAAESLGVPASAADAAVEAELAEVGGTLLSFRHPLIRSAVYQTATIADRLAVHGALSEVLTGEADADRRAWHTAAAATGTDEDAAAQLAATAERAKARGGEAAAVTALVRAAALTADPETRAARLVAAAESAGDSGQGPRARELAEQAAVLTPDPHVHARVAELRGEAELLGGSITTAHRVMLTGARAVLATDPQRAAVMVMHVVESAWRTGDPERAAEAVGVIEGADLTGGHFTEGIAATRGLAALLAGRPAEGIDAIRRLVEMMRPLRGGLPGARQYAATLATAVGDHDVSAEIAQTLTDECRAAGMAGWLPTTLSTLGEARARLGQFTDARVAAAEGRRIAADTGQQRLVGYFQALDAWLDAVSGADPAPASADDALAFTLATRAWALAMADLGAGRFDAAADRWDAAIRGPERHTVMALMWTPDQVEAAVRADRAADVGAFETWALANGQPWALALLERCRALLADDPEPHYERALELHTRDRRVFDEARTALLYGEWLRRERQRSRARTHLRTALDTFAMLAAEPWAARARTELRATGATHATRAAEPDLWSKLTPQESQVVKLAATGATNRDIGAQLFLSPRTVGHHLYKAYPKLGVAGRAELGRLLG</sequence>
<evidence type="ECO:0000313" key="4">
    <source>
        <dbReference type="EMBL" id="MBB6037558.1"/>
    </source>
</evidence>
<dbReference type="GO" id="GO:0006355">
    <property type="term" value="P:regulation of DNA-templated transcription"/>
    <property type="evidence" value="ECO:0007669"/>
    <property type="project" value="InterPro"/>
</dbReference>
<dbReference type="EMBL" id="JACHGT010000012">
    <property type="protein sequence ID" value="MBB6037558.1"/>
    <property type="molecule type" value="Genomic_DNA"/>
</dbReference>
<dbReference type="PROSITE" id="PS50043">
    <property type="entry name" value="HTH_LUXR_2"/>
    <property type="match status" value="1"/>
</dbReference>
<protein>
    <submittedName>
        <fullName evidence="4">DNA-binding CsgD family transcriptional regulator</fullName>
    </submittedName>
</protein>
<dbReference type="AlphaFoldDB" id="A0A841FV11"/>
<organism evidence="4 5">
    <name type="scientific">Phytomonospora endophytica</name>
    <dbReference type="NCBI Taxonomy" id="714109"/>
    <lineage>
        <taxon>Bacteria</taxon>
        <taxon>Bacillati</taxon>
        <taxon>Actinomycetota</taxon>
        <taxon>Actinomycetes</taxon>
        <taxon>Micromonosporales</taxon>
        <taxon>Micromonosporaceae</taxon>
        <taxon>Phytomonospora</taxon>
    </lineage>
</organism>
<evidence type="ECO:0000256" key="1">
    <source>
        <dbReference type="ARBA" id="ARBA00022741"/>
    </source>
</evidence>
<gene>
    <name evidence="4" type="ORF">HNR73_005434</name>
</gene>
<dbReference type="PANTHER" id="PTHR16305">
    <property type="entry name" value="TESTICULAR SOLUBLE ADENYLYL CYCLASE"/>
    <property type="match status" value="1"/>
</dbReference>
<dbReference type="Pfam" id="PF00196">
    <property type="entry name" value="GerE"/>
    <property type="match status" value="1"/>
</dbReference>
<dbReference type="Proteomes" id="UP000548476">
    <property type="component" value="Unassembled WGS sequence"/>
</dbReference>
<dbReference type="RefSeq" id="WP_184790368.1">
    <property type="nucleotide sequence ID" value="NZ_BONT01000085.1"/>
</dbReference>
<dbReference type="SUPFAM" id="SSF52540">
    <property type="entry name" value="P-loop containing nucleoside triphosphate hydrolases"/>
    <property type="match status" value="1"/>
</dbReference>
<comment type="caution">
    <text evidence="4">The sequence shown here is derived from an EMBL/GenBank/DDBJ whole genome shotgun (WGS) entry which is preliminary data.</text>
</comment>
<dbReference type="Gene3D" id="3.40.50.300">
    <property type="entry name" value="P-loop containing nucleotide triphosphate hydrolases"/>
    <property type="match status" value="1"/>
</dbReference>
<dbReference type="Gene3D" id="1.10.10.10">
    <property type="entry name" value="Winged helix-like DNA-binding domain superfamily/Winged helix DNA-binding domain"/>
    <property type="match status" value="1"/>
</dbReference>
<dbReference type="InterPro" id="IPR027417">
    <property type="entry name" value="P-loop_NTPase"/>
</dbReference>
<dbReference type="SUPFAM" id="SSF46894">
    <property type="entry name" value="C-terminal effector domain of the bipartite response regulators"/>
    <property type="match status" value="1"/>
</dbReference>
<dbReference type="InterPro" id="IPR016032">
    <property type="entry name" value="Sig_transdc_resp-reg_C-effctor"/>
</dbReference>
<dbReference type="InterPro" id="IPR041664">
    <property type="entry name" value="AAA_16"/>
</dbReference>
<keyword evidence="5" id="KW-1185">Reference proteome</keyword>
<dbReference type="SMART" id="SM00421">
    <property type="entry name" value="HTH_LUXR"/>
    <property type="match status" value="1"/>
</dbReference>
<keyword evidence="1" id="KW-0547">Nucleotide-binding</keyword>
<keyword evidence="2" id="KW-0067">ATP-binding</keyword>
<dbReference type="InterPro" id="IPR036388">
    <property type="entry name" value="WH-like_DNA-bd_sf"/>
</dbReference>
<proteinExistence type="predicted"/>
<evidence type="ECO:0000259" key="3">
    <source>
        <dbReference type="PROSITE" id="PS50043"/>
    </source>
</evidence>
<evidence type="ECO:0000313" key="5">
    <source>
        <dbReference type="Proteomes" id="UP000548476"/>
    </source>
</evidence>
<dbReference type="GO" id="GO:0003677">
    <property type="term" value="F:DNA binding"/>
    <property type="evidence" value="ECO:0007669"/>
    <property type="project" value="UniProtKB-KW"/>
</dbReference>
<dbReference type="PRINTS" id="PR00038">
    <property type="entry name" value="HTHLUXR"/>
</dbReference>
<accession>A0A841FV11</accession>
<name>A0A841FV11_9ACTN</name>
<dbReference type="GO" id="GO:0005737">
    <property type="term" value="C:cytoplasm"/>
    <property type="evidence" value="ECO:0007669"/>
    <property type="project" value="TreeGrafter"/>
</dbReference>
<dbReference type="GO" id="GO:0005524">
    <property type="term" value="F:ATP binding"/>
    <property type="evidence" value="ECO:0007669"/>
    <property type="project" value="UniProtKB-KW"/>
</dbReference>
<evidence type="ECO:0000256" key="2">
    <source>
        <dbReference type="ARBA" id="ARBA00022840"/>
    </source>
</evidence>
<dbReference type="InterPro" id="IPR000792">
    <property type="entry name" value="Tscrpt_reg_LuxR_C"/>
</dbReference>
<feature type="domain" description="HTH luxR-type" evidence="3">
    <location>
        <begin position="824"/>
        <end position="886"/>
    </location>
</feature>
<dbReference type="Pfam" id="PF13191">
    <property type="entry name" value="AAA_16"/>
    <property type="match status" value="1"/>
</dbReference>
<dbReference type="CDD" id="cd06170">
    <property type="entry name" value="LuxR_C_like"/>
    <property type="match status" value="1"/>
</dbReference>
<keyword evidence="4" id="KW-0238">DNA-binding</keyword>
<reference evidence="4 5" key="1">
    <citation type="submission" date="2020-08" db="EMBL/GenBank/DDBJ databases">
        <title>Genomic Encyclopedia of Type Strains, Phase IV (KMG-IV): sequencing the most valuable type-strain genomes for metagenomic binning, comparative biology and taxonomic classification.</title>
        <authorList>
            <person name="Goeker M."/>
        </authorList>
    </citation>
    <scope>NUCLEOTIDE SEQUENCE [LARGE SCALE GENOMIC DNA]</scope>
    <source>
        <strain evidence="4 5">YIM 65646</strain>
    </source>
</reference>